<protein>
    <recommendedName>
        <fullName evidence="14">Mitochondrial ribonuclease P catalytic subunit</fullName>
        <ecNumber evidence="5">3.1.26.5</ecNumber>
    </recommendedName>
    <alternativeName>
        <fullName evidence="15">Mitochondrial ribonuclease P protein 3</fullName>
    </alternativeName>
</protein>
<keyword evidence="9 18" id="KW-0378">Hydrolase</keyword>
<organism evidence="18 19">
    <name type="scientific">Skeletonema marinoi</name>
    <dbReference type="NCBI Taxonomy" id="267567"/>
    <lineage>
        <taxon>Eukaryota</taxon>
        <taxon>Sar</taxon>
        <taxon>Stramenopiles</taxon>
        <taxon>Ochrophyta</taxon>
        <taxon>Bacillariophyta</taxon>
        <taxon>Coscinodiscophyceae</taxon>
        <taxon>Thalassiosirophycidae</taxon>
        <taxon>Thalassiosirales</taxon>
        <taxon>Skeletonemataceae</taxon>
        <taxon>Skeletonema</taxon>
        <taxon>Skeletonema marinoi-dohrnii complex</taxon>
    </lineage>
</organism>
<keyword evidence="12" id="KW-0809">Transit peptide</keyword>
<keyword evidence="8" id="KW-0479">Metal-binding</keyword>
<dbReference type="CDD" id="cd18718">
    <property type="entry name" value="PIN_PRORP"/>
    <property type="match status" value="1"/>
</dbReference>
<evidence type="ECO:0000313" key="19">
    <source>
        <dbReference type="Proteomes" id="UP001224775"/>
    </source>
</evidence>
<dbReference type="Proteomes" id="UP001224775">
    <property type="component" value="Unassembled WGS sequence"/>
</dbReference>
<keyword evidence="11" id="KW-0460">Magnesium</keyword>
<dbReference type="Gene3D" id="1.25.40.10">
    <property type="entry name" value="Tetratricopeptide repeat domain"/>
    <property type="match status" value="2"/>
</dbReference>
<dbReference type="EC" id="3.1.26.5" evidence="5"/>
<dbReference type="Gene3D" id="3.40.50.11980">
    <property type="match status" value="1"/>
</dbReference>
<feature type="region of interest" description="Disordered" evidence="16">
    <location>
        <begin position="69"/>
        <end position="93"/>
    </location>
</feature>
<accession>A0AAD8Y7F1</accession>
<evidence type="ECO:0000256" key="11">
    <source>
        <dbReference type="ARBA" id="ARBA00022842"/>
    </source>
</evidence>
<comment type="caution">
    <text evidence="18">The sequence shown here is derived from an EMBL/GenBank/DDBJ whole genome shotgun (WGS) entry which is preliminary data.</text>
</comment>
<evidence type="ECO:0000256" key="1">
    <source>
        <dbReference type="ARBA" id="ARBA00000928"/>
    </source>
</evidence>
<dbReference type="PANTHER" id="PTHR13547:SF1">
    <property type="entry name" value="MITOCHONDRIAL RIBONUCLEASE P CATALYTIC SUBUNIT"/>
    <property type="match status" value="1"/>
</dbReference>
<dbReference type="InterPro" id="IPR031595">
    <property type="entry name" value="PRORP_C"/>
</dbReference>
<evidence type="ECO:0000259" key="17">
    <source>
        <dbReference type="Pfam" id="PF16953"/>
    </source>
</evidence>
<evidence type="ECO:0000256" key="9">
    <source>
        <dbReference type="ARBA" id="ARBA00022801"/>
    </source>
</evidence>
<feature type="region of interest" description="Disordered" evidence="16">
    <location>
        <begin position="1"/>
        <end position="52"/>
    </location>
</feature>
<evidence type="ECO:0000256" key="13">
    <source>
        <dbReference type="ARBA" id="ARBA00023128"/>
    </source>
</evidence>
<dbReference type="Pfam" id="PF16953">
    <property type="entry name" value="PRORP"/>
    <property type="match status" value="1"/>
</dbReference>
<feature type="compositionally biased region" description="Low complexity" evidence="16">
    <location>
        <begin position="26"/>
        <end position="49"/>
    </location>
</feature>
<evidence type="ECO:0000256" key="15">
    <source>
        <dbReference type="ARBA" id="ARBA00044559"/>
    </source>
</evidence>
<feature type="compositionally biased region" description="Gly residues" evidence="16">
    <location>
        <begin position="306"/>
        <end position="315"/>
    </location>
</feature>
<dbReference type="GO" id="GO:0005739">
    <property type="term" value="C:mitochondrion"/>
    <property type="evidence" value="ECO:0007669"/>
    <property type="project" value="UniProtKB-SubCell"/>
</dbReference>
<evidence type="ECO:0000256" key="3">
    <source>
        <dbReference type="ARBA" id="ARBA00004173"/>
    </source>
</evidence>
<dbReference type="GO" id="GO:0001682">
    <property type="term" value="P:tRNA 5'-leader removal"/>
    <property type="evidence" value="ECO:0007669"/>
    <property type="project" value="TreeGrafter"/>
</dbReference>
<feature type="compositionally biased region" description="Basic residues" evidence="16">
    <location>
        <begin position="81"/>
        <end position="93"/>
    </location>
</feature>
<evidence type="ECO:0000256" key="6">
    <source>
        <dbReference type="ARBA" id="ARBA00022694"/>
    </source>
</evidence>
<evidence type="ECO:0000256" key="12">
    <source>
        <dbReference type="ARBA" id="ARBA00022946"/>
    </source>
</evidence>
<feature type="compositionally biased region" description="Acidic residues" evidence="16">
    <location>
        <begin position="172"/>
        <end position="182"/>
    </location>
</feature>
<feature type="compositionally biased region" description="Polar residues" evidence="16">
    <location>
        <begin position="360"/>
        <end position="371"/>
    </location>
</feature>
<evidence type="ECO:0000256" key="7">
    <source>
        <dbReference type="ARBA" id="ARBA00022722"/>
    </source>
</evidence>
<comment type="catalytic activity">
    <reaction evidence="1">
        <text>Endonucleolytic cleavage of RNA, removing 5'-extranucleotides from tRNA precursor.</text>
        <dbReference type="EC" id="3.1.26.5"/>
    </reaction>
</comment>
<dbReference type="InterPro" id="IPR011990">
    <property type="entry name" value="TPR-like_helical_dom_sf"/>
</dbReference>
<gene>
    <name evidence="18" type="ORF">QTG54_008134</name>
</gene>
<proteinExistence type="inferred from homology"/>
<feature type="domain" description="PRORP" evidence="17">
    <location>
        <begin position="603"/>
        <end position="765"/>
    </location>
</feature>
<feature type="region of interest" description="Disordered" evidence="16">
    <location>
        <begin position="290"/>
        <end position="321"/>
    </location>
</feature>
<feature type="region of interest" description="Disordered" evidence="16">
    <location>
        <begin position="341"/>
        <end position="375"/>
    </location>
</feature>
<comment type="subcellular location">
    <subcellularLocation>
        <location evidence="3">Mitochondrion</location>
    </subcellularLocation>
</comment>
<feature type="compositionally biased region" description="Low complexity" evidence="16">
    <location>
        <begin position="191"/>
        <end position="200"/>
    </location>
</feature>
<keyword evidence="13" id="KW-0496">Mitochondrion</keyword>
<dbReference type="GO" id="GO:0004526">
    <property type="term" value="F:ribonuclease P activity"/>
    <property type="evidence" value="ECO:0007669"/>
    <property type="project" value="UniProtKB-EC"/>
</dbReference>
<evidence type="ECO:0000256" key="14">
    <source>
        <dbReference type="ARBA" id="ARBA00044536"/>
    </source>
</evidence>
<dbReference type="GO" id="GO:0046872">
    <property type="term" value="F:metal ion binding"/>
    <property type="evidence" value="ECO:0007669"/>
    <property type="project" value="UniProtKB-KW"/>
</dbReference>
<evidence type="ECO:0000256" key="5">
    <source>
        <dbReference type="ARBA" id="ARBA00012179"/>
    </source>
</evidence>
<sequence>MMMLNSAEEEESGKEAMQTTTADGITNTNVPPTQTTTTSSSSSTTNDNLNMHHYNPDIITGYIQFYKSNDDKPTTSENPPLKKKKRKSKKHISPKVLELRREIQFCCKDNDLPRALRVFRRALGGNGDDDGPVRLEPQSFYNLLNLCDGSFAGGDNGRVHVGTPKTLSQCHDDDDDDDDDGNDEKSRSTATLLNDNKNDDINTTTKNDNITLHQRLNHARQIHTLLTQLNIPCIEPAFTALIRLAVRVGDYELAEEYLDEAEGTQQCKVKLRMYSSLLRGYCGGLSVEEEEVDSNDNDVTTTAAAAGGGGGGTSSSGGAVPTQEGLIKALKVWKRMYDNSGGISTGHPRYQESKQDDKNSSTTKEQQQQQLFGEGVSPKISLSEYEYSALLRCATALKDVKVAERVLSDIAESVMVPGLSTMKVMLDWFRSDRCDVASTATADNNSETSTATSALDHVTLPPREGEGLSVGPITNDTGRGWNIYRNCTIDSSTGSLQLSNPEEVQTTTESPSIQIEYRLKPVELTQKAWKAMREMNSSIVLEGTVEGNISVFQGGGKGKKRPRGSDVVSKLHGGNAKQGSTSNNNKNNSGRKKKDPNWRINHWKGFETFIGNHPPYNIVIDGANVGYYNQTYRLGSNAPRHVDYKQIDGLIRHLLELPSNERHHIILFMHERHFSQRLLPQWAYPIIKMWDGNEAPYDRLTVYRTPQGLNDDWYWMHAALINGGREDKPSVLAITNDEMRDHHFQMTAQGYFLRWKERHQVHFDFGEWNRELKRSDVFLEYPSIYSRRIQRVDGESKGCVLAGADAIVIPLPKKGDENRFVDGVHVADDGIPQEETYVVVQRVIS</sequence>
<dbReference type="InterPro" id="IPR033495">
    <property type="entry name" value="MRPP3_PIN_dom"/>
</dbReference>
<feature type="compositionally biased region" description="Basic and acidic residues" evidence="16">
    <location>
        <begin position="349"/>
        <end position="359"/>
    </location>
</feature>
<feature type="region of interest" description="Disordered" evidence="16">
    <location>
        <begin position="552"/>
        <end position="597"/>
    </location>
</feature>
<keyword evidence="19" id="KW-1185">Reference proteome</keyword>
<evidence type="ECO:0000256" key="8">
    <source>
        <dbReference type="ARBA" id="ARBA00022723"/>
    </source>
</evidence>
<name>A0AAD8Y7F1_9STRA</name>
<keyword evidence="6" id="KW-0819">tRNA processing</keyword>
<evidence type="ECO:0000256" key="16">
    <source>
        <dbReference type="SAM" id="MobiDB-lite"/>
    </source>
</evidence>
<keyword evidence="7" id="KW-0540">Nuclease</keyword>
<dbReference type="AlphaFoldDB" id="A0AAD8Y7F1"/>
<dbReference type="PANTHER" id="PTHR13547">
    <property type="match status" value="1"/>
</dbReference>
<evidence type="ECO:0000313" key="18">
    <source>
        <dbReference type="EMBL" id="KAK1740882.1"/>
    </source>
</evidence>
<feature type="region of interest" description="Disordered" evidence="16">
    <location>
        <begin position="158"/>
        <end position="200"/>
    </location>
</feature>
<comment type="cofactor">
    <cofactor evidence="2">
        <name>Mg(2+)</name>
        <dbReference type="ChEBI" id="CHEBI:18420"/>
    </cofactor>
</comment>
<reference evidence="18" key="1">
    <citation type="submission" date="2023-06" db="EMBL/GenBank/DDBJ databases">
        <title>Survivors Of The Sea: Transcriptome response of Skeletonema marinoi to long-term dormancy.</title>
        <authorList>
            <person name="Pinder M.I.M."/>
            <person name="Kourtchenko O."/>
            <person name="Robertson E.K."/>
            <person name="Larsson T."/>
            <person name="Maumus F."/>
            <person name="Osuna-Cruz C.M."/>
            <person name="Vancaester E."/>
            <person name="Stenow R."/>
            <person name="Vandepoele K."/>
            <person name="Ploug H."/>
            <person name="Bruchert V."/>
            <person name="Godhe A."/>
            <person name="Topel M."/>
        </authorList>
    </citation>
    <scope>NUCLEOTIDE SEQUENCE</scope>
    <source>
        <strain evidence="18">R05AC</strain>
    </source>
</reference>
<comment type="similarity">
    <text evidence="4">Belongs to the PPR family. P subfamily.</text>
</comment>
<evidence type="ECO:0000256" key="10">
    <source>
        <dbReference type="ARBA" id="ARBA00022833"/>
    </source>
</evidence>
<dbReference type="EMBL" id="JATAAI010000014">
    <property type="protein sequence ID" value="KAK1740882.1"/>
    <property type="molecule type" value="Genomic_DNA"/>
</dbReference>
<evidence type="ECO:0000256" key="4">
    <source>
        <dbReference type="ARBA" id="ARBA00007626"/>
    </source>
</evidence>
<feature type="compositionally biased region" description="Low complexity" evidence="16">
    <location>
        <begin position="577"/>
        <end position="588"/>
    </location>
</feature>
<evidence type="ECO:0000256" key="2">
    <source>
        <dbReference type="ARBA" id="ARBA00001946"/>
    </source>
</evidence>
<keyword evidence="10" id="KW-0862">Zinc</keyword>